<sequence>MLRRSQSRTLIASAVLLACLALTGQSRDQMSRTGAPATLASQGKSSFSQSIIARAQRILIAHAARGQHTLLTLQAATLSAAFIDHAPTHPAAALPIEHPGLYANDPWRRTSRPFAS</sequence>
<organism evidence="1 2">
    <name type="scientific">Granulicella pectinivorans</name>
    <dbReference type="NCBI Taxonomy" id="474950"/>
    <lineage>
        <taxon>Bacteria</taxon>
        <taxon>Pseudomonadati</taxon>
        <taxon>Acidobacteriota</taxon>
        <taxon>Terriglobia</taxon>
        <taxon>Terriglobales</taxon>
        <taxon>Acidobacteriaceae</taxon>
        <taxon>Granulicella</taxon>
    </lineage>
</organism>
<reference evidence="1 2" key="1">
    <citation type="submission" date="2016-10" db="EMBL/GenBank/DDBJ databases">
        <authorList>
            <person name="de Groot N.N."/>
        </authorList>
    </citation>
    <scope>NUCLEOTIDE SEQUENCE [LARGE SCALE GENOMIC DNA]</scope>
    <source>
        <strain evidence="1 2">DSM 21001</strain>
    </source>
</reference>
<accession>A0A1I6MC40</accession>
<dbReference type="PROSITE" id="PS51257">
    <property type="entry name" value="PROKAR_LIPOPROTEIN"/>
    <property type="match status" value="1"/>
</dbReference>
<protein>
    <submittedName>
        <fullName evidence="1">Uncharacterized protein</fullName>
    </submittedName>
</protein>
<evidence type="ECO:0000313" key="1">
    <source>
        <dbReference type="EMBL" id="SFS13306.1"/>
    </source>
</evidence>
<evidence type="ECO:0000313" key="2">
    <source>
        <dbReference type="Proteomes" id="UP000199024"/>
    </source>
</evidence>
<name>A0A1I6MC40_9BACT</name>
<dbReference type="RefSeq" id="WP_089839231.1">
    <property type="nucleotide sequence ID" value="NZ_FOZL01000001.1"/>
</dbReference>
<dbReference type="Proteomes" id="UP000199024">
    <property type="component" value="Unassembled WGS sequence"/>
</dbReference>
<keyword evidence="2" id="KW-1185">Reference proteome</keyword>
<dbReference type="AlphaFoldDB" id="A0A1I6MC40"/>
<gene>
    <name evidence="1" type="ORF">SAMN05421771_2268</name>
</gene>
<proteinExistence type="predicted"/>
<dbReference type="EMBL" id="FOZL01000001">
    <property type="protein sequence ID" value="SFS13306.1"/>
    <property type="molecule type" value="Genomic_DNA"/>
</dbReference>
<dbReference type="STRING" id="474950.SAMN05421771_2268"/>